<dbReference type="GO" id="GO:0047267">
    <property type="term" value="F:undecaprenyl-phosphate mannosyltransferase activity"/>
    <property type="evidence" value="ECO:0007669"/>
    <property type="project" value="UniProtKB-EC"/>
</dbReference>
<dbReference type="KEGG" id="aagg:ETAA8_58580"/>
<dbReference type="CDD" id="cd06442">
    <property type="entry name" value="DPM1_like"/>
    <property type="match status" value="1"/>
</dbReference>
<dbReference type="PANTHER" id="PTHR43398">
    <property type="entry name" value="DOLICHOL-PHOSPHATE MANNOSYLTRANSFERASE SUBUNIT 1"/>
    <property type="match status" value="1"/>
</dbReference>
<sequence length="255" mass="28385">MTTSTLPMPVDEIPPAQSSARTLVSVATYNELANLPQLVDEIFAVAPHVDILVIDDNSPDGTGQWADERASADPRVHVLHRAGKLGLGTAIIAGMQYAIAHDYDYLLNMDADFSHHPRYIPALIAGMETTDVMIGSRYCPGGGVKDWPLKRQLMSKAVNFYARTSLGLKPRDCSGAFRCFRVATLKKIVFEQIRSRGYSFQEEILWHLKRVGARFAESPILFADRERGQSKINSREALAALWIIFRLGVKNWLGV</sequence>
<dbReference type="InterPro" id="IPR001173">
    <property type="entry name" value="Glyco_trans_2-like"/>
</dbReference>
<dbReference type="FunFam" id="3.90.550.10:FF:000122">
    <property type="entry name" value="Dolichol-phosphate mannosyltransferase subunit 1"/>
    <property type="match status" value="1"/>
</dbReference>
<organism evidence="5 6">
    <name type="scientific">Anatilimnocola aggregata</name>
    <dbReference type="NCBI Taxonomy" id="2528021"/>
    <lineage>
        <taxon>Bacteria</taxon>
        <taxon>Pseudomonadati</taxon>
        <taxon>Planctomycetota</taxon>
        <taxon>Planctomycetia</taxon>
        <taxon>Pirellulales</taxon>
        <taxon>Pirellulaceae</taxon>
        <taxon>Anatilimnocola</taxon>
    </lineage>
</organism>
<dbReference type="Pfam" id="PF00535">
    <property type="entry name" value="Glycos_transf_2"/>
    <property type="match status" value="1"/>
</dbReference>
<evidence type="ECO:0000256" key="3">
    <source>
        <dbReference type="ARBA" id="ARBA00022679"/>
    </source>
</evidence>
<dbReference type="RefSeq" id="WP_202921316.1">
    <property type="nucleotide sequence ID" value="NZ_CP036274.1"/>
</dbReference>
<reference evidence="5 6" key="1">
    <citation type="submission" date="2019-02" db="EMBL/GenBank/DDBJ databases">
        <title>Deep-cultivation of Planctomycetes and their phenomic and genomic characterization uncovers novel biology.</title>
        <authorList>
            <person name="Wiegand S."/>
            <person name="Jogler M."/>
            <person name="Boedeker C."/>
            <person name="Pinto D."/>
            <person name="Vollmers J."/>
            <person name="Rivas-Marin E."/>
            <person name="Kohn T."/>
            <person name="Peeters S.H."/>
            <person name="Heuer A."/>
            <person name="Rast P."/>
            <person name="Oberbeckmann S."/>
            <person name="Bunk B."/>
            <person name="Jeske O."/>
            <person name="Meyerdierks A."/>
            <person name="Storesund J.E."/>
            <person name="Kallscheuer N."/>
            <person name="Luecker S."/>
            <person name="Lage O.M."/>
            <person name="Pohl T."/>
            <person name="Merkel B.J."/>
            <person name="Hornburger P."/>
            <person name="Mueller R.-W."/>
            <person name="Bruemmer F."/>
            <person name="Labrenz M."/>
            <person name="Spormann A.M."/>
            <person name="Op den Camp H."/>
            <person name="Overmann J."/>
            <person name="Amann R."/>
            <person name="Jetten M.S.M."/>
            <person name="Mascher T."/>
            <person name="Medema M.H."/>
            <person name="Devos D.P."/>
            <person name="Kaster A.-K."/>
            <person name="Ovreas L."/>
            <person name="Rohde M."/>
            <person name="Galperin M.Y."/>
            <person name="Jogler C."/>
        </authorList>
    </citation>
    <scope>NUCLEOTIDE SEQUENCE [LARGE SCALE GENOMIC DNA]</scope>
    <source>
        <strain evidence="5 6">ETA_A8</strain>
    </source>
</reference>
<feature type="domain" description="Glycosyltransferase 2-like" evidence="4">
    <location>
        <begin position="25"/>
        <end position="188"/>
    </location>
</feature>
<evidence type="ECO:0000256" key="1">
    <source>
        <dbReference type="ARBA" id="ARBA00006739"/>
    </source>
</evidence>
<protein>
    <submittedName>
        <fullName evidence="5">Undecaprenyl-phosphate mannosyltransferase</fullName>
        <ecNumber evidence="5">2.4.1.54</ecNumber>
    </submittedName>
</protein>
<comment type="similarity">
    <text evidence="1">Belongs to the glycosyltransferase 2 family.</text>
</comment>
<dbReference type="GO" id="GO:0016020">
    <property type="term" value="C:membrane"/>
    <property type="evidence" value="ECO:0007669"/>
    <property type="project" value="GOC"/>
</dbReference>
<name>A0A517YKG5_9BACT</name>
<dbReference type="EMBL" id="CP036274">
    <property type="protein sequence ID" value="QDU30710.1"/>
    <property type="molecule type" value="Genomic_DNA"/>
</dbReference>
<accession>A0A517YKG5</accession>
<dbReference type="InterPro" id="IPR029044">
    <property type="entry name" value="Nucleotide-diphossugar_trans"/>
</dbReference>
<evidence type="ECO:0000313" key="6">
    <source>
        <dbReference type="Proteomes" id="UP000315017"/>
    </source>
</evidence>
<proteinExistence type="inferred from homology"/>
<keyword evidence="6" id="KW-1185">Reference proteome</keyword>
<dbReference type="GO" id="GO:0004582">
    <property type="term" value="F:dolichyl-phosphate beta-D-mannosyltransferase activity"/>
    <property type="evidence" value="ECO:0007669"/>
    <property type="project" value="InterPro"/>
</dbReference>
<dbReference type="AlphaFoldDB" id="A0A517YKG5"/>
<dbReference type="SUPFAM" id="SSF53448">
    <property type="entry name" value="Nucleotide-diphospho-sugar transferases"/>
    <property type="match status" value="1"/>
</dbReference>
<keyword evidence="2 5" id="KW-0328">Glycosyltransferase</keyword>
<evidence type="ECO:0000256" key="2">
    <source>
        <dbReference type="ARBA" id="ARBA00022676"/>
    </source>
</evidence>
<dbReference type="InterPro" id="IPR039528">
    <property type="entry name" value="DPM1-like"/>
</dbReference>
<gene>
    <name evidence="5" type="ORF">ETAA8_58580</name>
</gene>
<dbReference type="Proteomes" id="UP000315017">
    <property type="component" value="Chromosome"/>
</dbReference>
<keyword evidence="3 5" id="KW-0808">Transferase</keyword>
<evidence type="ECO:0000259" key="4">
    <source>
        <dbReference type="Pfam" id="PF00535"/>
    </source>
</evidence>
<dbReference type="GO" id="GO:0009247">
    <property type="term" value="P:glycolipid biosynthetic process"/>
    <property type="evidence" value="ECO:0007669"/>
    <property type="project" value="TreeGrafter"/>
</dbReference>
<dbReference type="PANTHER" id="PTHR43398:SF1">
    <property type="entry name" value="DOLICHOL-PHOSPHATE MANNOSYLTRANSFERASE SUBUNIT 1"/>
    <property type="match status" value="1"/>
</dbReference>
<dbReference type="EC" id="2.4.1.54" evidence="5"/>
<dbReference type="Gene3D" id="3.90.550.10">
    <property type="entry name" value="Spore Coat Polysaccharide Biosynthesis Protein SpsA, Chain A"/>
    <property type="match status" value="1"/>
</dbReference>
<evidence type="ECO:0000313" key="5">
    <source>
        <dbReference type="EMBL" id="QDU30710.1"/>
    </source>
</evidence>